<keyword evidence="5" id="KW-1185">Reference proteome</keyword>
<dbReference type="AlphaFoldDB" id="A0A0L0G5C4"/>
<dbReference type="InterPro" id="IPR045258">
    <property type="entry name" value="ACAP1/2/3-like"/>
</dbReference>
<dbReference type="GO" id="GO:0005096">
    <property type="term" value="F:GTPase activator activity"/>
    <property type="evidence" value="ECO:0007669"/>
    <property type="project" value="InterPro"/>
</dbReference>
<evidence type="ECO:0000256" key="2">
    <source>
        <dbReference type="ARBA" id="ARBA00022833"/>
    </source>
</evidence>
<evidence type="ECO:0000313" key="5">
    <source>
        <dbReference type="Proteomes" id="UP000054560"/>
    </source>
</evidence>
<evidence type="ECO:0000313" key="4">
    <source>
        <dbReference type="EMBL" id="KNC83463.1"/>
    </source>
</evidence>
<feature type="region of interest" description="Disordered" evidence="3">
    <location>
        <begin position="1"/>
        <end position="50"/>
    </location>
</feature>
<keyword evidence="1" id="KW-0479">Metal-binding</keyword>
<dbReference type="Gene3D" id="2.30.29.30">
    <property type="entry name" value="Pleckstrin-homology domain (PH domain)/Phosphotyrosine-binding domain (PTB)"/>
    <property type="match status" value="1"/>
</dbReference>
<sequence>MKSNLRTNSPSRQPRLTSLGGSLTNMSRHSDDKSSGNAQTVSTESIDTRGRATTVAALHKKLHEQHPAADSSDGNDAGTIASASESAVEAMTEAALLALAATREGYLFARGLKKGSKSWAKYFVFIKDGQVMFQQKGGQAVVGAKLQLCTVKSFVTGVDRQFVFELVTPSKNILLQIPEDLAYLGSGLQSKTTLMVKKDNN</sequence>
<dbReference type="PANTHER" id="PTHR23180:SF160">
    <property type="entry name" value="ADP-RIBOSYLATION FACTOR GTPASE-ACTIVATING PROTEIN EFFECTOR PROTEIN 1"/>
    <property type="match status" value="1"/>
</dbReference>
<evidence type="ECO:0008006" key="6">
    <source>
        <dbReference type="Google" id="ProtNLM"/>
    </source>
</evidence>
<dbReference type="GO" id="GO:0046872">
    <property type="term" value="F:metal ion binding"/>
    <property type="evidence" value="ECO:0007669"/>
    <property type="project" value="UniProtKB-KW"/>
</dbReference>
<dbReference type="InterPro" id="IPR011993">
    <property type="entry name" value="PH-like_dom_sf"/>
</dbReference>
<dbReference type="RefSeq" id="XP_014157365.1">
    <property type="nucleotide sequence ID" value="XM_014301890.1"/>
</dbReference>
<reference evidence="4 5" key="1">
    <citation type="submission" date="2011-02" db="EMBL/GenBank/DDBJ databases">
        <title>The Genome Sequence of Sphaeroforma arctica JP610.</title>
        <authorList>
            <consortium name="The Broad Institute Genome Sequencing Platform"/>
            <person name="Russ C."/>
            <person name="Cuomo C."/>
            <person name="Young S.K."/>
            <person name="Zeng Q."/>
            <person name="Gargeya S."/>
            <person name="Alvarado L."/>
            <person name="Berlin A."/>
            <person name="Chapman S.B."/>
            <person name="Chen Z."/>
            <person name="Freedman E."/>
            <person name="Gellesch M."/>
            <person name="Goldberg J."/>
            <person name="Griggs A."/>
            <person name="Gujja S."/>
            <person name="Heilman E."/>
            <person name="Heiman D."/>
            <person name="Howarth C."/>
            <person name="Mehta T."/>
            <person name="Neiman D."/>
            <person name="Pearson M."/>
            <person name="Roberts A."/>
            <person name="Saif S."/>
            <person name="Shea T."/>
            <person name="Shenoy N."/>
            <person name="Sisk P."/>
            <person name="Stolte C."/>
            <person name="Sykes S."/>
            <person name="White J."/>
            <person name="Yandava C."/>
            <person name="Burger G."/>
            <person name="Gray M.W."/>
            <person name="Holland P.W.H."/>
            <person name="King N."/>
            <person name="Lang F.B.F."/>
            <person name="Roger A.J."/>
            <person name="Ruiz-Trillo I."/>
            <person name="Haas B."/>
            <person name="Nusbaum C."/>
            <person name="Birren B."/>
        </authorList>
    </citation>
    <scope>NUCLEOTIDE SEQUENCE [LARGE SCALE GENOMIC DNA]</scope>
    <source>
        <strain evidence="4 5">JP610</strain>
    </source>
</reference>
<evidence type="ECO:0000256" key="3">
    <source>
        <dbReference type="SAM" id="MobiDB-lite"/>
    </source>
</evidence>
<dbReference type="OrthoDB" id="10070851at2759"/>
<dbReference type="EMBL" id="KQ241831">
    <property type="protein sequence ID" value="KNC83463.1"/>
    <property type="molecule type" value="Genomic_DNA"/>
</dbReference>
<keyword evidence="2" id="KW-0862">Zinc</keyword>
<dbReference type="PANTHER" id="PTHR23180">
    <property type="entry name" value="CENTAURIN/ARF"/>
    <property type="match status" value="1"/>
</dbReference>
<accession>A0A0L0G5C4</accession>
<gene>
    <name evidence="4" type="ORF">SARC_04272</name>
</gene>
<feature type="compositionally biased region" description="Polar residues" evidence="3">
    <location>
        <begin position="1"/>
        <end position="27"/>
    </location>
</feature>
<dbReference type="Proteomes" id="UP000054560">
    <property type="component" value="Unassembled WGS sequence"/>
</dbReference>
<dbReference type="STRING" id="667725.A0A0L0G5C4"/>
<feature type="compositionally biased region" description="Polar residues" evidence="3">
    <location>
        <begin position="35"/>
        <end position="45"/>
    </location>
</feature>
<organism evidence="4 5">
    <name type="scientific">Sphaeroforma arctica JP610</name>
    <dbReference type="NCBI Taxonomy" id="667725"/>
    <lineage>
        <taxon>Eukaryota</taxon>
        <taxon>Ichthyosporea</taxon>
        <taxon>Ichthyophonida</taxon>
        <taxon>Sphaeroforma</taxon>
    </lineage>
</organism>
<protein>
    <recommendedName>
        <fullName evidence="6">PH domain-containing protein</fullName>
    </recommendedName>
</protein>
<name>A0A0L0G5C4_9EUKA</name>
<evidence type="ECO:0000256" key="1">
    <source>
        <dbReference type="ARBA" id="ARBA00022723"/>
    </source>
</evidence>
<dbReference type="GeneID" id="25904776"/>
<proteinExistence type="predicted"/>
<dbReference type="SUPFAM" id="SSF50729">
    <property type="entry name" value="PH domain-like"/>
    <property type="match status" value="1"/>
</dbReference>